<dbReference type="KEGG" id="pgr:PGTG_00695"/>
<dbReference type="GeneID" id="10546591"/>
<dbReference type="RefSeq" id="XP_003307745.1">
    <property type="nucleotide sequence ID" value="XM_003307697.1"/>
</dbReference>
<dbReference type="EMBL" id="DS178262">
    <property type="protein sequence ID" value="EFP74739.1"/>
    <property type="molecule type" value="Genomic_DNA"/>
</dbReference>
<reference key="1">
    <citation type="submission" date="2007-01" db="EMBL/GenBank/DDBJ databases">
        <title>The Genome Sequence of Puccinia graminis f. sp. tritici Strain CRL 75-36-700-3.</title>
        <authorList>
            <consortium name="The Broad Institute Genome Sequencing Platform"/>
            <person name="Birren B."/>
            <person name="Lander E."/>
            <person name="Galagan J."/>
            <person name="Nusbaum C."/>
            <person name="Devon K."/>
            <person name="Cuomo C."/>
            <person name="Jaffe D."/>
            <person name="Butler J."/>
            <person name="Alvarez P."/>
            <person name="Gnerre S."/>
            <person name="Grabherr M."/>
            <person name="Mauceli E."/>
            <person name="Brockman W."/>
            <person name="Young S."/>
            <person name="LaButti K."/>
            <person name="Sykes S."/>
            <person name="DeCaprio D."/>
            <person name="Crawford M."/>
            <person name="Koehrsen M."/>
            <person name="Engels R."/>
            <person name="Montgomery P."/>
            <person name="Pearson M."/>
            <person name="Howarth C."/>
            <person name="Larson L."/>
            <person name="White J."/>
            <person name="Zeng Q."/>
            <person name="Kodira C."/>
            <person name="Yandava C."/>
            <person name="Alvarado L."/>
            <person name="O'Leary S."/>
            <person name="Szabo L."/>
            <person name="Dean R."/>
            <person name="Schein J."/>
        </authorList>
    </citation>
    <scope>NUCLEOTIDE SEQUENCE</scope>
    <source>
        <strain>CRL 75-36-700-3</strain>
    </source>
</reference>
<organism evidence="1 2">
    <name type="scientific">Puccinia graminis f. sp. tritici (strain CRL 75-36-700-3 / race SCCL)</name>
    <name type="common">Black stem rust fungus</name>
    <dbReference type="NCBI Taxonomy" id="418459"/>
    <lineage>
        <taxon>Eukaryota</taxon>
        <taxon>Fungi</taxon>
        <taxon>Dikarya</taxon>
        <taxon>Basidiomycota</taxon>
        <taxon>Pucciniomycotina</taxon>
        <taxon>Pucciniomycetes</taxon>
        <taxon>Pucciniales</taxon>
        <taxon>Pucciniaceae</taxon>
        <taxon>Puccinia</taxon>
    </lineage>
</organism>
<protein>
    <submittedName>
        <fullName evidence="1">Uncharacterized protein</fullName>
    </submittedName>
</protein>
<proteinExistence type="predicted"/>
<evidence type="ECO:0000313" key="1">
    <source>
        <dbReference type="EMBL" id="EFP74739.1"/>
    </source>
</evidence>
<dbReference type="AlphaFoldDB" id="E3JR73"/>
<gene>
    <name evidence="1" type="ORF">PGTG_00695</name>
</gene>
<dbReference type="VEuPathDB" id="FungiDB:PGTG_00695"/>
<dbReference type="HOGENOM" id="CLU_2307413_0_0_1"/>
<dbReference type="Proteomes" id="UP000008783">
    <property type="component" value="Unassembled WGS sequence"/>
</dbReference>
<sequence length="100" mass="11577">MADASSARRRRDEWKGYVHVCTSVGVCVNKDHWVRTVVAKITVARANKIDDEEKKQTEGEWRVSMIRTREIELGSRLSQDKCGEIPELDIKKDWSSDVMR</sequence>
<dbReference type="InParanoid" id="E3JR73"/>
<evidence type="ECO:0000313" key="2">
    <source>
        <dbReference type="Proteomes" id="UP000008783"/>
    </source>
</evidence>
<keyword evidence="2" id="KW-1185">Reference proteome</keyword>
<name>E3JR73_PUCGT</name>
<reference evidence="2" key="2">
    <citation type="journal article" date="2011" name="Proc. Natl. Acad. Sci. U.S.A.">
        <title>Obligate biotrophy features unraveled by the genomic analysis of rust fungi.</title>
        <authorList>
            <person name="Duplessis S."/>
            <person name="Cuomo C.A."/>
            <person name="Lin Y.-C."/>
            <person name="Aerts A."/>
            <person name="Tisserant E."/>
            <person name="Veneault-Fourrey C."/>
            <person name="Joly D.L."/>
            <person name="Hacquard S."/>
            <person name="Amselem J."/>
            <person name="Cantarel B.L."/>
            <person name="Chiu R."/>
            <person name="Coutinho P.M."/>
            <person name="Feau N."/>
            <person name="Field M."/>
            <person name="Frey P."/>
            <person name="Gelhaye E."/>
            <person name="Goldberg J."/>
            <person name="Grabherr M.G."/>
            <person name="Kodira C.D."/>
            <person name="Kohler A."/>
            <person name="Kuees U."/>
            <person name="Lindquist E.A."/>
            <person name="Lucas S.M."/>
            <person name="Mago R."/>
            <person name="Mauceli E."/>
            <person name="Morin E."/>
            <person name="Murat C."/>
            <person name="Pangilinan J.L."/>
            <person name="Park R."/>
            <person name="Pearson M."/>
            <person name="Quesneville H."/>
            <person name="Rouhier N."/>
            <person name="Sakthikumar S."/>
            <person name="Salamov A.A."/>
            <person name="Schmutz J."/>
            <person name="Selles B."/>
            <person name="Shapiro H."/>
            <person name="Tanguay P."/>
            <person name="Tuskan G.A."/>
            <person name="Henrissat B."/>
            <person name="Van de Peer Y."/>
            <person name="Rouze P."/>
            <person name="Ellis J.G."/>
            <person name="Dodds P.N."/>
            <person name="Schein J.E."/>
            <person name="Zhong S."/>
            <person name="Hamelin R.C."/>
            <person name="Grigoriev I.V."/>
            <person name="Szabo L.J."/>
            <person name="Martin F."/>
        </authorList>
    </citation>
    <scope>NUCLEOTIDE SEQUENCE [LARGE SCALE GENOMIC DNA]</scope>
    <source>
        <strain evidence="2">CRL 75-36-700-3 / race SCCL</strain>
    </source>
</reference>
<accession>E3JR73</accession>